<evidence type="ECO:0000313" key="2">
    <source>
        <dbReference type="Proteomes" id="UP000008392"/>
    </source>
</evidence>
<organism evidence="1 2">
    <name type="scientific">Collimonas fungivorans (strain Ter331)</name>
    <dbReference type="NCBI Taxonomy" id="1005048"/>
    <lineage>
        <taxon>Bacteria</taxon>
        <taxon>Pseudomonadati</taxon>
        <taxon>Pseudomonadota</taxon>
        <taxon>Betaproteobacteria</taxon>
        <taxon>Burkholderiales</taxon>
        <taxon>Oxalobacteraceae</taxon>
        <taxon>Collimonas</taxon>
    </lineage>
</organism>
<dbReference type="AlphaFoldDB" id="G0ACU1"/>
<evidence type="ECO:0000313" key="1">
    <source>
        <dbReference type="EMBL" id="AEK62965.1"/>
    </source>
</evidence>
<keyword evidence="2" id="KW-1185">Reference proteome</keyword>
<reference evidence="1 2" key="3">
    <citation type="journal article" date="2008" name="FEMS Microbiol. Ecol.">
        <title>Identification and characterization of genes underlying chitinolysis in Collimonas fungivorans Ter331.</title>
        <authorList>
            <person name="Fritsche K."/>
            <person name="de Boer W."/>
            <person name="Gerards S."/>
            <person name="van den Berg M."/>
            <person name="van Veen J.A."/>
            <person name="Leveau J.H."/>
        </authorList>
    </citation>
    <scope>NUCLEOTIDE SEQUENCE [LARGE SCALE GENOMIC DNA]</scope>
    <source>
        <strain evidence="1 2">Ter331</strain>
    </source>
</reference>
<reference evidence="1 2" key="2">
    <citation type="journal article" date="2006" name="J. Microbiol. Methods">
        <title>Genomic flank-sequencing of plasposon insertion sites for rapid identification of functional genes.</title>
        <authorList>
            <person name="Leveau J.H."/>
            <person name="Gerards S."/>
            <person name="Fritsche K."/>
            <person name="Zondag G."/>
            <person name="van Veen J.A."/>
        </authorList>
    </citation>
    <scope>NUCLEOTIDE SEQUENCE [LARGE SCALE GENOMIC DNA]</scope>
    <source>
        <strain evidence="1 2">Ter331</strain>
    </source>
</reference>
<dbReference type="HOGENOM" id="CLU_3364377_0_0_4"/>
<dbReference type="KEGG" id="cfu:CFU_3140"/>
<gene>
    <name evidence="1" type="ordered locus">CFU_3140</name>
</gene>
<protein>
    <submittedName>
        <fullName evidence="1">Uncharacterized protein</fullName>
    </submittedName>
</protein>
<dbReference type="EMBL" id="CP002745">
    <property type="protein sequence ID" value="AEK62965.1"/>
    <property type="molecule type" value="Genomic_DNA"/>
</dbReference>
<reference evidence="1 2" key="4">
    <citation type="journal article" date="2010" name="Environ. Microbiol.">
        <title>The bacterial genus Collimonas: mycophagy, weathering and other adaptive solutions to life in oligotrophic soil environments.</title>
        <authorList>
            <person name="Leveau J.H."/>
            <person name="Uroz S."/>
            <person name="de Boer W."/>
        </authorList>
    </citation>
    <scope>NUCLEOTIDE SEQUENCE [LARGE SCALE GENOMIC DNA]</scope>
    <source>
        <strain evidence="1 2">Ter331</strain>
    </source>
</reference>
<proteinExistence type="predicted"/>
<reference evidence="1 2" key="1">
    <citation type="journal article" date="2004" name="Environ. Microbiol.">
        <title>Phylogeny-function analysis of (meta)genomic libraries: screening for expression of ribosomal RNA genes by large-insert library fluorescent in situ hybridization (LIL-FISH).</title>
        <authorList>
            <person name="Leveau J.H."/>
            <person name="Gerards S."/>
            <person name="de Boer W."/>
            <person name="van Veen J.A."/>
        </authorList>
    </citation>
    <scope>NUCLEOTIDE SEQUENCE [LARGE SCALE GENOMIC DNA]</scope>
    <source>
        <strain evidence="1 2">Ter331</strain>
    </source>
</reference>
<dbReference type="Proteomes" id="UP000008392">
    <property type="component" value="Chromosome"/>
</dbReference>
<reference evidence="2" key="6">
    <citation type="submission" date="2011-05" db="EMBL/GenBank/DDBJ databases">
        <title>Complete sequence of Collimonas fungivorans Ter331.</title>
        <authorList>
            <person name="Leveau J.H."/>
        </authorList>
    </citation>
    <scope>NUCLEOTIDE SEQUENCE [LARGE SCALE GENOMIC DNA]</scope>
    <source>
        <strain evidence="2">Ter331</strain>
    </source>
</reference>
<name>G0ACU1_COLFT</name>
<accession>G0ACU1</accession>
<reference evidence="1 2" key="5">
    <citation type="journal article" date="2011" name="ISME J.">
        <title>Dual transcriptional profiling of a bacterial/fungal confrontation: Collimonas fungivorans versus Aspergillus niger.</title>
        <authorList>
            <person name="Mela F."/>
            <person name="Fritsche K."/>
            <person name="de Boer W."/>
            <person name="van Veen J.A."/>
            <person name="de Graaff L.H."/>
            <person name="van den Berg M."/>
            <person name="Leveau J.H."/>
        </authorList>
    </citation>
    <scope>NUCLEOTIDE SEQUENCE [LARGE SCALE GENOMIC DNA]</scope>
    <source>
        <strain evidence="1 2">Ter331</strain>
    </source>
</reference>
<sequence length="35" mass="3971">MIPKTIAEIRAWMINTSNNHTKLKPHPVCLLLANT</sequence>